<keyword evidence="3 7" id="KW-0813">Transport</keyword>
<keyword evidence="4 7" id="KW-0812">Transmembrane</keyword>
<keyword evidence="6 8" id="KW-0472">Membrane</keyword>
<feature type="transmembrane region" description="Helical" evidence="8">
    <location>
        <begin position="20"/>
        <end position="40"/>
    </location>
</feature>
<evidence type="ECO:0000313" key="10">
    <source>
        <dbReference type="Proteomes" id="UP000019132"/>
    </source>
</evidence>
<dbReference type="Proteomes" id="UP000019132">
    <property type="component" value="Unassembled WGS sequence"/>
</dbReference>
<dbReference type="Pfam" id="PF00230">
    <property type="entry name" value="MIP"/>
    <property type="match status" value="1"/>
</dbReference>
<dbReference type="GO" id="GO:0005886">
    <property type="term" value="C:plasma membrane"/>
    <property type="evidence" value="ECO:0007669"/>
    <property type="project" value="TreeGrafter"/>
</dbReference>
<protein>
    <recommendedName>
        <fullName evidence="11">Aquaporin</fullName>
    </recommendedName>
</protein>
<name>K3WE61_GLOUD</name>
<reference evidence="9" key="3">
    <citation type="submission" date="2015-02" db="UniProtKB">
        <authorList>
            <consortium name="EnsemblProtists"/>
        </authorList>
    </citation>
    <scope>IDENTIFICATION</scope>
    <source>
        <strain evidence="9">DAOM BR144</strain>
    </source>
</reference>
<reference evidence="10" key="2">
    <citation type="submission" date="2010-04" db="EMBL/GenBank/DDBJ databases">
        <authorList>
            <person name="Buell R."/>
            <person name="Hamilton J."/>
            <person name="Hostetler J."/>
        </authorList>
    </citation>
    <scope>NUCLEOTIDE SEQUENCE [LARGE SCALE GENOMIC DNA]</scope>
    <source>
        <strain evidence="10">DAOM:BR144</strain>
    </source>
</reference>
<evidence type="ECO:0000256" key="8">
    <source>
        <dbReference type="SAM" id="Phobius"/>
    </source>
</evidence>
<evidence type="ECO:0000256" key="7">
    <source>
        <dbReference type="RuleBase" id="RU000477"/>
    </source>
</evidence>
<dbReference type="STRING" id="431595.K3WE61"/>
<dbReference type="Gene3D" id="1.20.1080.10">
    <property type="entry name" value="Glycerol uptake facilitator protein"/>
    <property type="match status" value="1"/>
</dbReference>
<proteinExistence type="inferred from homology"/>
<dbReference type="InterPro" id="IPR023271">
    <property type="entry name" value="Aquaporin-like"/>
</dbReference>
<dbReference type="EnsemblProtists" id="PYU1_T003252">
    <property type="protein sequence ID" value="PYU1_T003252"/>
    <property type="gene ID" value="PYU1_G003245"/>
</dbReference>
<evidence type="ECO:0000256" key="1">
    <source>
        <dbReference type="ARBA" id="ARBA00004141"/>
    </source>
</evidence>
<evidence type="ECO:0008006" key="11">
    <source>
        <dbReference type="Google" id="ProtNLM"/>
    </source>
</evidence>
<organism evidence="9 10">
    <name type="scientific">Globisporangium ultimum (strain ATCC 200006 / CBS 805.95 / DAOM BR144)</name>
    <name type="common">Pythium ultimum</name>
    <dbReference type="NCBI Taxonomy" id="431595"/>
    <lineage>
        <taxon>Eukaryota</taxon>
        <taxon>Sar</taxon>
        <taxon>Stramenopiles</taxon>
        <taxon>Oomycota</taxon>
        <taxon>Peronosporomycetes</taxon>
        <taxon>Pythiales</taxon>
        <taxon>Pythiaceae</taxon>
        <taxon>Globisporangium</taxon>
    </lineage>
</organism>
<dbReference type="InterPro" id="IPR050363">
    <property type="entry name" value="MIP/Aquaporin"/>
</dbReference>
<evidence type="ECO:0000313" key="9">
    <source>
        <dbReference type="EnsemblProtists" id="PYU1_T003252"/>
    </source>
</evidence>
<dbReference type="GO" id="GO:0015254">
    <property type="term" value="F:glycerol channel activity"/>
    <property type="evidence" value="ECO:0007669"/>
    <property type="project" value="TreeGrafter"/>
</dbReference>
<evidence type="ECO:0000256" key="6">
    <source>
        <dbReference type="ARBA" id="ARBA00023136"/>
    </source>
</evidence>
<dbReference type="HOGENOM" id="CLU_156279_0_1_1"/>
<dbReference type="AlphaFoldDB" id="K3WE61"/>
<dbReference type="SUPFAM" id="SSF81338">
    <property type="entry name" value="Aquaporin-like"/>
    <property type="match status" value="1"/>
</dbReference>
<dbReference type="VEuPathDB" id="FungiDB:PYU1_G003245"/>
<comment type="similarity">
    <text evidence="2 7">Belongs to the MIP/aquaporin (TC 1.A.8) family.</text>
</comment>
<keyword evidence="5 8" id="KW-1133">Transmembrane helix</keyword>
<dbReference type="InParanoid" id="K3WE61"/>
<feature type="transmembrane region" description="Helical" evidence="8">
    <location>
        <begin position="75"/>
        <end position="97"/>
    </location>
</feature>
<dbReference type="InterPro" id="IPR000425">
    <property type="entry name" value="MIP"/>
</dbReference>
<reference evidence="10" key="1">
    <citation type="journal article" date="2010" name="Genome Biol.">
        <title>Genome sequence of the necrotrophic plant pathogen Pythium ultimum reveals original pathogenicity mechanisms and effector repertoire.</title>
        <authorList>
            <person name="Levesque C.A."/>
            <person name="Brouwer H."/>
            <person name="Cano L."/>
            <person name="Hamilton J.P."/>
            <person name="Holt C."/>
            <person name="Huitema E."/>
            <person name="Raffaele S."/>
            <person name="Robideau G.P."/>
            <person name="Thines M."/>
            <person name="Win J."/>
            <person name="Zerillo M.M."/>
            <person name="Beakes G.W."/>
            <person name="Boore J.L."/>
            <person name="Busam D."/>
            <person name="Dumas B."/>
            <person name="Ferriera S."/>
            <person name="Fuerstenberg S.I."/>
            <person name="Gachon C.M."/>
            <person name="Gaulin E."/>
            <person name="Govers F."/>
            <person name="Grenville-Briggs L."/>
            <person name="Horner N."/>
            <person name="Hostetler J."/>
            <person name="Jiang R.H."/>
            <person name="Johnson J."/>
            <person name="Krajaejun T."/>
            <person name="Lin H."/>
            <person name="Meijer H.J."/>
            <person name="Moore B."/>
            <person name="Morris P."/>
            <person name="Phuntmart V."/>
            <person name="Puiu D."/>
            <person name="Shetty J."/>
            <person name="Stajich J.E."/>
            <person name="Tripathy S."/>
            <person name="Wawra S."/>
            <person name="van West P."/>
            <person name="Whitty B.R."/>
            <person name="Coutinho P.M."/>
            <person name="Henrissat B."/>
            <person name="Martin F."/>
            <person name="Thomas P.D."/>
            <person name="Tyler B.M."/>
            <person name="De Vries R.P."/>
            <person name="Kamoun S."/>
            <person name="Yandell M."/>
            <person name="Tisserat N."/>
            <person name="Buell C.R."/>
        </authorList>
    </citation>
    <scope>NUCLEOTIDE SEQUENCE</scope>
    <source>
        <strain evidence="10">DAOM:BR144</strain>
    </source>
</reference>
<dbReference type="PANTHER" id="PTHR43829">
    <property type="entry name" value="AQUAPORIN OR AQUAGLYCEROPORIN RELATED"/>
    <property type="match status" value="1"/>
</dbReference>
<evidence type="ECO:0000256" key="5">
    <source>
        <dbReference type="ARBA" id="ARBA00022989"/>
    </source>
</evidence>
<dbReference type="PRINTS" id="PR00783">
    <property type="entry name" value="MINTRINSICP"/>
</dbReference>
<dbReference type="EMBL" id="GL376603">
    <property type="status" value="NOT_ANNOTATED_CDS"/>
    <property type="molecule type" value="Genomic_DNA"/>
</dbReference>
<dbReference type="eggNOG" id="KOG0224">
    <property type="taxonomic scope" value="Eukaryota"/>
</dbReference>
<dbReference type="GO" id="GO:0015250">
    <property type="term" value="F:water channel activity"/>
    <property type="evidence" value="ECO:0007669"/>
    <property type="project" value="TreeGrafter"/>
</dbReference>
<sequence>MVLLICLLALVDEKNRPTVVPSFPSCVGILVVGIGMSFSLISSAALNPARDFGPRIMLTLVGYDGVFSANDTYFWIPIVAPTLGAIIGCGVYLLLIMAHHPAKVNNKGFF</sequence>
<evidence type="ECO:0000256" key="4">
    <source>
        <dbReference type="ARBA" id="ARBA00022692"/>
    </source>
</evidence>
<evidence type="ECO:0000256" key="3">
    <source>
        <dbReference type="ARBA" id="ARBA00022448"/>
    </source>
</evidence>
<accession>K3WE61</accession>
<dbReference type="PANTHER" id="PTHR43829:SF9">
    <property type="entry name" value="AQUAPORIN-9"/>
    <property type="match status" value="1"/>
</dbReference>
<evidence type="ECO:0000256" key="2">
    <source>
        <dbReference type="ARBA" id="ARBA00006175"/>
    </source>
</evidence>
<keyword evidence="10" id="KW-1185">Reference proteome</keyword>
<comment type="subcellular location">
    <subcellularLocation>
        <location evidence="1">Membrane</location>
        <topology evidence="1">Multi-pass membrane protein</topology>
    </subcellularLocation>
</comment>